<comment type="caution">
    <text evidence="2">The sequence shown here is derived from an EMBL/GenBank/DDBJ whole genome shotgun (WGS) entry which is preliminary data.</text>
</comment>
<dbReference type="RefSeq" id="WP_092085103.1">
    <property type="nucleotide sequence ID" value="NZ_FNEL01000018.1"/>
</dbReference>
<dbReference type="Gene3D" id="3.30.360.10">
    <property type="entry name" value="Dihydrodipicolinate Reductase, domain 2"/>
    <property type="match status" value="1"/>
</dbReference>
<dbReference type="PANTHER" id="PTHR43054:SF1">
    <property type="entry name" value="SCYLLO-INOSITOL 2-DEHYDROGENASE (NADP(+)) IOLU"/>
    <property type="match status" value="1"/>
</dbReference>
<keyword evidence="3" id="KW-1185">Reference proteome</keyword>
<dbReference type="SUPFAM" id="SSF51735">
    <property type="entry name" value="NAD(P)-binding Rossmann-fold domains"/>
    <property type="match status" value="1"/>
</dbReference>
<dbReference type="GO" id="GO:0000166">
    <property type="term" value="F:nucleotide binding"/>
    <property type="evidence" value="ECO:0007669"/>
    <property type="project" value="InterPro"/>
</dbReference>
<dbReference type="AlphaFoldDB" id="A0A1G8L710"/>
<evidence type="ECO:0000313" key="2">
    <source>
        <dbReference type="EMBL" id="PMC58873.1"/>
    </source>
</evidence>
<dbReference type="STRING" id="84521.SAMN04487994_10181"/>
<dbReference type="EMBL" id="PNHE01000005">
    <property type="protein sequence ID" value="PMC58873.1"/>
    <property type="molecule type" value="Genomic_DNA"/>
</dbReference>
<dbReference type="SUPFAM" id="SSF55347">
    <property type="entry name" value="Glyceraldehyde-3-phosphate dehydrogenase-like, C-terminal domain"/>
    <property type="match status" value="1"/>
</dbReference>
<dbReference type="PANTHER" id="PTHR43054">
    <property type="match status" value="1"/>
</dbReference>
<protein>
    <submittedName>
        <fullName evidence="2">Gfo/Idh/MocA family oxidoreductase</fullName>
    </submittedName>
</protein>
<dbReference type="Proteomes" id="UP000235682">
    <property type="component" value="Unassembled WGS sequence"/>
</dbReference>
<organism evidence="2 3">
    <name type="scientific">Dolosicoccus paucivorans</name>
    <dbReference type="NCBI Taxonomy" id="84521"/>
    <lineage>
        <taxon>Bacteria</taxon>
        <taxon>Bacillati</taxon>
        <taxon>Bacillota</taxon>
        <taxon>Bacilli</taxon>
        <taxon>Lactobacillales</taxon>
        <taxon>Aerococcaceae</taxon>
        <taxon>Dolosicoccus</taxon>
    </lineage>
</organism>
<dbReference type="Pfam" id="PF01408">
    <property type="entry name" value="GFO_IDH_MocA"/>
    <property type="match status" value="1"/>
</dbReference>
<dbReference type="InterPro" id="IPR000683">
    <property type="entry name" value="Gfo/Idh/MocA-like_OxRdtase_N"/>
</dbReference>
<dbReference type="OrthoDB" id="9815825at2"/>
<name>A0A1G8L710_9LACT</name>
<feature type="domain" description="Gfo/Idh/MocA-like oxidoreductase N-terminal" evidence="1">
    <location>
        <begin position="3"/>
        <end position="118"/>
    </location>
</feature>
<accession>A0A1G8L710</accession>
<evidence type="ECO:0000259" key="1">
    <source>
        <dbReference type="Pfam" id="PF01408"/>
    </source>
</evidence>
<reference evidence="2 3" key="1">
    <citation type="submission" date="2017-09" db="EMBL/GenBank/DDBJ databases">
        <title>Bacterial strain isolated from the female urinary microbiota.</title>
        <authorList>
            <person name="Thomas-White K."/>
            <person name="Kumar N."/>
            <person name="Forster S."/>
            <person name="Putonti C."/>
            <person name="Lawley T."/>
            <person name="Wolfe A.J."/>
        </authorList>
    </citation>
    <scope>NUCLEOTIDE SEQUENCE [LARGE SCALE GENOMIC DNA]</scope>
    <source>
        <strain evidence="2 3">UMB0852</strain>
    </source>
</reference>
<sequence length="328" mass="37018">MLNLATIGTSWITEQFIEACELSTEYKLQAIYSRTKEKADQWADKHGAKYGTDNLDQLFSDEAIDVVYIASPNSLHFEHVMGALNGDKHVIVEKPAFSTPELAVEAYRLAEDKGLYLFEAARHIHTKNYACLRQLFEEKKKEASYPFLGANLHIGQYSSKYDAYQQALKEGTAVPNVFNPIFEAGSLMDIGVYPLYVALDLYGEPHKVSYHPVKGPNGIDLAGHVILDYIDHQVTIFTSKAVHSRLQSEFYFDNETIQVNNITDLDRVSVYAPGQEPTVIAQYSTENPLLDEAVHFATIINQKDQATYQRLKELSLLVARVLDELKPH</sequence>
<gene>
    <name evidence="2" type="ORF">CJ205_02150</name>
</gene>
<dbReference type="Gene3D" id="3.40.50.720">
    <property type="entry name" value="NAD(P)-binding Rossmann-like Domain"/>
    <property type="match status" value="1"/>
</dbReference>
<dbReference type="InterPro" id="IPR036291">
    <property type="entry name" value="NAD(P)-bd_dom_sf"/>
</dbReference>
<evidence type="ECO:0000313" key="3">
    <source>
        <dbReference type="Proteomes" id="UP000235682"/>
    </source>
</evidence>
<proteinExistence type="predicted"/>